<feature type="region of interest" description="Disordered" evidence="3">
    <location>
        <begin position="220"/>
        <end position="411"/>
    </location>
</feature>
<feature type="compositionally biased region" description="Basic and acidic residues" evidence="3">
    <location>
        <begin position="1169"/>
        <end position="1179"/>
    </location>
</feature>
<feature type="region of interest" description="Disordered" evidence="3">
    <location>
        <begin position="1311"/>
        <end position="1335"/>
    </location>
</feature>
<dbReference type="PROSITE" id="PS50102">
    <property type="entry name" value="RRM"/>
    <property type="match status" value="2"/>
</dbReference>
<evidence type="ECO:0000256" key="3">
    <source>
        <dbReference type="SAM" id="MobiDB-lite"/>
    </source>
</evidence>
<dbReference type="GO" id="GO:0005737">
    <property type="term" value="C:cytoplasm"/>
    <property type="evidence" value="ECO:0007669"/>
    <property type="project" value="TreeGrafter"/>
</dbReference>
<feature type="compositionally biased region" description="Low complexity" evidence="3">
    <location>
        <begin position="381"/>
        <end position="390"/>
    </location>
</feature>
<feature type="compositionally biased region" description="Low complexity" evidence="3">
    <location>
        <begin position="119"/>
        <end position="152"/>
    </location>
</feature>
<feature type="compositionally biased region" description="Basic and acidic residues" evidence="3">
    <location>
        <begin position="1369"/>
        <end position="1385"/>
    </location>
</feature>
<keyword evidence="1 2" id="KW-0694">RNA-binding</keyword>
<feature type="region of interest" description="Disordered" evidence="3">
    <location>
        <begin position="554"/>
        <end position="588"/>
    </location>
</feature>
<dbReference type="OrthoDB" id="1049195at2759"/>
<dbReference type="Proteomes" id="UP000011976">
    <property type="component" value="Unassembled WGS sequence"/>
</dbReference>
<feature type="compositionally biased region" description="Polar residues" evidence="3">
    <location>
        <begin position="573"/>
        <end position="588"/>
    </location>
</feature>
<feature type="compositionally biased region" description="Low complexity" evidence="3">
    <location>
        <begin position="911"/>
        <end position="922"/>
    </location>
</feature>
<dbReference type="PANTHER" id="PTHR23003">
    <property type="entry name" value="RNA RECOGNITION MOTIF RRM DOMAIN CONTAINING PROTEIN"/>
    <property type="match status" value="1"/>
</dbReference>
<dbReference type="Gene3D" id="3.30.70.330">
    <property type="match status" value="2"/>
</dbReference>
<dbReference type="STRING" id="1151754.M9MAU1"/>
<feature type="region of interest" description="Disordered" evidence="3">
    <location>
        <begin position="90"/>
        <end position="178"/>
    </location>
</feature>
<feature type="compositionally biased region" description="Basic and acidic residues" evidence="3">
    <location>
        <begin position="972"/>
        <end position="981"/>
    </location>
</feature>
<feature type="region of interest" description="Disordered" evidence="3">
    <location>
        <begin position="949"/>
        <end position="981"/>
    </location>
</feature>
<evidence type="ECO:0000256" key="1">
    <source>
        <dbReference type="ARBA" id="ARBA00022884"/>
    </source>
</evidence>
<evidence type="ECO:0000259" key="4">
    <source>
        <dbReference type="PROSITE" id="PS50102"/>
    </source>
</evidence>
<feature type="compositionally biased region" description="Low complexity" evidence="3">
    <location>
        <begin position="400"/>
        <end position="409"/>
    </location>
</feature>
<dbReference type="FunFam" id="3.30.70.330:FF:000145">
    <property type="entry name" value="Putative RNP domain-containing protein"/>
    <property type="match status" value="2"/>
</dbReference>
<feature type="region of interest" description="Disordered" evidence="3">
    <location>
        <begin position="911"/>
        <end position="934"/>
    </location>
</feature>
<feature type="compositionally biased region" description="Polar residues" evidence="3">
    <location>
        <begin position="37"/>
        <end position="55"/>
    </location>
</feature>
<dbReference type="GO" id="GO:0005634">
    <property type="term" value="C:nucleus"/>
    <property type="evidence" value="ECO:0007669"/>
    <property type="project" value="TreeGrafter"/>
</dbReference>
<feature type="domain" description="RRM" evidence="4">
    <location>
        <begin position="413"/>
        <end position="490"/>
    </location>
</feature>
<accession>M9MAU1</accession>
<dbReference type="PANTHER" id="PTHR23003:SF64">
    <property type="entry name" value="RRM DOMAIN-CONTAINING PROTEIN"/>
    <property type="match status" value="1"/>
</dbReference>
<dbReference type="InterPro" id="IPR035979">
    <property type="entry name" value="RBD_domain_sf"/>
</dbReference>
<feature type="compositionally biased region" description="Low complexity" evidence="3">
    <location>
        <begin position="162"/>
        <end position="178"/>
    </location>
</feature>
<feature type="compositionally biased region" description="Low complexity" evidence="3">
    <location>
        <begin position="243"/>
        <end position="267"/>
    </location>
</feature>
<feature type="compositionally biased region" description="Low complexity" evidence="3">
    <location>
        <begin position="554"/>
        <end position="572"/>
    </location>
</feature>
<evidence type="ECO:0000256" key="2">
    <source>
        <dbReference type="PROSITE-ProRule" id="PRU00176"/>
    </source>
</evidence>
<feature type="domain" description="RRM" evidence="4">
    <location>
        <begin position="720"/>
        <end position="797"/>
    </location>
</feature>
<proteinExistence type="predicted"/>
<reference evidence="6" key="1">
    <citation type="journal article" date="2013" name="Genome Announc.">
        <title>Genome sequence of the basidiomycetous yeast Pseudozyma antarctica T-34, a producer of the glycolipid biosurfactants mannosylerythritol lipids.</title>
        <authorList>
            <person name="Morita T."/>
            <person name="Koike H."/>
            <person name="Koyama Y."/>
            <person name="Hagiwara H."/>
            <person name="Ito E."/>
            <person name="Fukuoka T."/>
            <person name="Imura T."/>
            <person name="Machida M."/>
            <person name="Kitamoto D."/>
        </authorList>
    </citation>
    <scope>NUCLEOTIDE SEQUENCE [LARGE SCALE GENOMIC DNA]</scope>
    <source>
        <strain evidence="6">T-34</strain>
    </source>
</reference>
<gene>
    <name evidence="5" type="ORF">PANT_5d00130</name>
</gene>
<sequence>MAPTLRTRAAAAVSASSDRPPPPRKPAPLGRVVPANGNPSPLSTHPPSFTSITPSAHSSGWHLASVLFRSAIGAALVTLLFSVTTSPSFSASLRSHHRPHQLSSQKRQSPRTPLARIMSANPASDASDAASATPSHSVSSPFSPHAAAFGPSTPLHLGTSNRLHGLSSDGHSLSSRASSFASSHGRALSPAAKAASPFANAENSHTSAAFYGFGDRLRDATDHSRQSSGGAHNNLSATSPATPSLLSGSAASRRAPSPSPRSLAAGADSTYPSTDFLGQSQSSLPNARSPNSLVPPSAASDLQRRFSSSFGAQGDAASPTLLDAPTNGARPPFGRQSFSDGPAASDRQHSAEITSTLMESHHSSSSGGFPTAAHPANLHNLSDPASLRPDPSLPLPAAPTPTTGPLSASDPRTQLLVSNLPYRVRWQDLKDLFRKAGTVLRADVSLSADNRSRGYGTVLMATEQDAIKAADMLGGFTWQGRTLDVRVDRSGTLVGVAGSAAMPTIAPNNLRANANAMPAMLGNYANGHSPMAHALDQSANQPFLGVPSGSFSGGASPSALSPLARAAAADPSQPMSTRSSFSAHNSNAQPTEFERAMLHGASNGGAARHGAPYDHNFAGAAQHRAVSSLQSMAASRRGSEVGLGMGTSPSSGGWPAGSNDASGGMLAQNAGGSSVPTGFPGATAMAPWPAGPAALAGNAVASMQSQPFAPHVPTTSYAGRVLFVGNLPFHCQWQDLKDLFRAAGNIQRADVAIGPDGRSRGFGTVLFASQEDAQNAVRLYHGYEYSGRTLKVHFDRFAAQNGPAIGTPGNPAQYTGAFAAAALPSHMTNNVRAPSIPAPPLHGMQTSYAQNAMIQHQQQQRAGAASGFSQYPAQGAFGQVGYHAADASARAFAQPQSTLLYPQQQAQQAAQQQYGQQLQQQQHRASFSGFADAGNDAASSSMSAFGADDLASAERQSNTRPFGLFSQASEAEADKGEGRDEDYGMTISMPASGFGAASSYLPSDLMSPGLVSPPAMAQGNAHPGRIQLPTTQFGSFGGGAEGNRSDGRMQVPMTPGMPGFTFNPVPETPPLYPQFLSPGLGPFSPTVGGSSHADVQAGQMQGANMAAFMNAAPGAPVHAHMGGASGYNPMFPSAYAGTYAGQQQPATPHWSQTAGPRRSIAERGSTVAHEADEVVDDARAGIAKTPGAGPRRPSHVAMDHRSTDEAKRRASDGTPGAEMDGYPFPMVASGAMGRRASTNSAAGTPLGAPGRTEVPVQAELGGNAEELANTIARLSVKGTALAKESSRRSVSMTAERSAASAAMAKLRGKAEALPQDDEAKLGAPFADADAGPTATAEEAYERLLGLKVSNFALEQARNGSALDTGSEAGESRKSTPRDEAGPTAK</sequence>
<organism evidence="5 6">
    <name type="scientific">Pseudozyma antarctica (strain T-34)</name>
    <name type="common">Yeast</name>
    <name type="synonym">Candida antarctica</name>
    <dbReference type="NCBI Taxonomy" id="1151754"/>
    <lineage>
        <taxon>Eukaryota</taxon>
        <taxon>Fungi</taxon>
        <taxon>Dikarya</taxon>
        <taxon>Basidiomycota</taxon>
        <taxon>Ustilaginomycotina</taxon>
        <taxon>Ustilaginomycetes</taxon>
        <taxon>Ustilaginales</taxon>
        <taxon>Ustilaginaceae</taxon>
        <taxon>Moesziomyces</taxon>
    </lineage>
</organism>
<protein>
    <submittedName>
        <fullName evidence="5">Acyl-coa oxidase</fullName>
    </submittedName>
</protein>
<evidence type="ECO:0000313" key="6">
    <source>
        <dbReference type="Proteomes" id="UP000011976"/>
    </source>
</evidence>
<feature type="compositionally biased region" description="Basic and acidic residues" evidence="3">
    <location>
        <begin position="1197"/>
        <end position="1211"/>
    </location>
</feature>
<feature type="compositionally biased region" description="Low complexity" evidence="3">
    <location>
        <begin position="8"/>
        <end position="18"/>
    </location>
</feature>
<dbReference type="SMART" id="SM00360">
    <property type="entry name" value="RRM"/>
    <property type="match status" value="2"/>
</dbReference>
<feature type="compositionally biased region" description="Polar residues" evidence="3">
    <location>
        <begin position="270"/>
        <end position="294"/>
    </location>
</feature>
<evidence type="ECO:0000313" key="5">
    <source>
        <dbReference type="EMBL" id="GAC71913.1"/>
    </source>
</evidence>
<dbReference type="InterPro" id="IPR012677">
    <property type="entry name" value="Nucleotide-bd_a/b_plait_sf"/>
</dbReference>
<dbReference type="GO" id="GO:1990904">
    <property type="term" value="C:ribonucleoprotein complex"/>
    <property type="evidence" value="ECO:0007669"/>
    <property type="project" value="TreeGrafter"/>
</dbReference>
<name>M9MAU1_PSEA3</name>
<dbReference type="GO" id="GO:0003729">
    <property type="term" value="F:mRNA binding"/>
    <property type="evidence" value="ECO:0007669"/>
    <property type="project" value="TreeGrafter"/>
</dbReference>
<dbReference type="Pfam" id="PF00076">
    <property type="entry name" value="RRM_1"/>
    <property type="match status" value="2"/>
</dbReference>
<dbReference type="SUPFAM" id="SSF54928">
    <property type="entry name" value="RNA-binding domain, RBD"/>
    <property type="match status" value="2"/>
</dbReference>
<feature type="compositionally biased region" description="Polar residues" evidence="3">
    <location>
        <begin position="226"/>
        <end position="242"/>
    </location>
</feature>
<feature type="region of interest" description="Disordered" evidence="3">
    <location>
        <begin position="628"/>
        <end position="672"/>
    </location>
</feature>
<dbReference type="InterPro" id="IPR050374">
    <property type="entry name" value="RRT5_SRSF_SR"/>
</dbReference>
<feature type="compositionally biased region" description="Polar residues" evidence="3">
    <location>
        <begin position="101"/>
        <end position="111"/>
    </location>
</feature>
<feature type="region of interest" description="Disordered" evidence="3">
    <location>
        <begin position="1357"/>
        <end position="1385"/>
    </location>
</feature>
<dbReference type="EMBL" id="DF196771">
    <property type="protein sequence ID" value="GAC71913.1"/>
    <property type="molecule type" value="Genomic_DNA"/>
</dbReference>
<feature type="region of interest" description="Disordered" evidence="3">
    <location>
        <begin position="1140"/>
        <end position="1223"/>
    </location>
</feature>
<dbReference type="InterPro" id="IPR000504">
    <property type="entry name" value="RRM_dom"/>
</dbReference>
<feature type="compositionally biased region" description="Polar residues" evidence="3">
    <location>
        <begin position="1140"/>
        <end position="1154"/>
    </location>
</feature>
<feature type="region of interest" description="Disordered" evidence="3">
    <location>
        <begin position="1"/>
        <end position="55"/>
    </location>
</feature>